<dbReference type="Proteomes" id="UP000319213">
    <property type="component" value="Unassembled WGS sequence"/>
</dbReference>
<dbReference type="EMBL" id="VFPQ01000001">
    <property type="protein sequence ID" value="TQM76365.1"/>
    <property type="molecule type" value="Genomic_DNA"/>
</dbReference>
<dbReference type="AlphaFoldDB" id="A0A543J0K9"/>
<proteinExistence type="predicted"/>
<evidence type="ECO:0000313" key="2">
    <source>
        <dbReference type="Proteomes" id="UP000319213"/>
    </source>
</evidence>
<sequence length="657" mass="69825">MERPPPVPPGTGPLSPDFSGMNPALMAEFVALLEKAQAVLREETGAILAELARVGGDRTRMLRVQDVANWVERQLPDLRRREELARKTGALPSWTPGGGQGLRPFDESAFVSVTEARLRGAALARSIGDVSPFTIGARDRYATFVKTLAEHEDDPDFTAAFFAELGLESTLDLGRRLRGALGDDADKAIDTVSRAFGTAIRSGGGSRAFAQMRERLAAGPVLTKAGGVTVRKHGLGDLLRAGEFPAGWLAGVVNRHALAPDSNVSGEDLAGFLNALGNNPAAARAAIAAATRDVPLETFLRRLNDRVAVRSSFAHQDHLQAKENSRADAFGRMLAAAAGAYDERDGAHSAEAARLAFDLIRTLPKLDIAEPTRVHLAEIAGAYATEITEGANLSDANRTLPSAFGAVKTVVPGLKPAFRLSPADTFAFVKTFATSPATIKPFEKGMGDLADRLVRAAADGARGIEPLERVMRALGHVSGMQYAAERLVQGALDAEDEARRKGQSFLLGLALGVAGIVVPLEGQALWLALSTGAPLAFDKLTEVDKTRLQALDDKVRLAALARGHWLVNALIDSGFRPTVPATDPRFAHPPITGPDGRLLPFDQIAKDKQALRNLNNWLIANGSGGTSKTKLGEAAKWLDEIVFNGARATSAQDPAPH</sequence>
<comment type="caution">
    <text evidence="1">The sequence shown here is derived from an EMBL/GenBank/DDBJ whole genome shotgun (WGS) entry which is preliminary data.</text>
</comment>
<accession>A0A543J0K9</accession>
<reference evidence="1 2" key="1">
    <citation type="submission" date="2019-06" db="EMBL/GenBank/DDBJ databases">
        <title>Sequencing the genomes of 1000 actinobacteria strains.</title>
        <authorList>
            <person name="Klenk H.-P."/>
        </authorList>
    </citation>
    <scope>NUCLEOTIDE SEQUENCE [LARGE SCALE GENOMIC DNA]</scope>
    <source>
        <strain evidence="1 2">DSM 43186</strain>
    </source>
</reference>
<evidence type="ECO:0000313" key="1">
    <source>
        <dbReference type="EMBL" id="TQM76365.1"/>
    </source>
</evidence>
<gene>
    <name evidence="1" type="ORF">FHX40_3099</name>
</gene>
<organism evidence="1 2">
    <name type="scientific">Thermopolyspora flexuosa</name>
    <dbReference type="NCBI Taxonomy" id="103836"/>
    <lineage>
        <taxon>Bacteria</taxon>
        <taxon>Bacillati</taxon>
        <taxon>Actinomycetota</taxon>
        <taxon>Actinomycetes</taxon>
        <taxon>Streptosporangiales</taxon>
        <taxon>Streptosporangiaceae</taxon>
        <taxon>Thermopolyspora</taxon>
    </lineage>
</organism>
<keyword evidence="2" id="KW-1185">Reference proteome</keyword>
<name>A0A543J0K9_9ACTN</name>
<protein>
    <submittedName>
        <fullName evidence="1">Uncharacterized protein</fullName>
    </submittedName>
</protein>